<dbReference type="Proteomes" id="UP001193389">
    <property type="component" value="Chromosome"/>
</dbReference>
<feature type="compositionally biased region" description="Basic and acidic residues" evidence="2">
    <location>
        <begin position="1"/>
        <end position="11"/>
    </location>
</feature>
<dbReference type="RefSeq" id="WP_318347777.1">
    <property type="nucleotide sequence ID" value="NZ_AP018694.1"/>
</dbReference>
<dbReference type="GO" id="GO:0003755">
    <property type="term" value="F:peptidyl-prolyl cis-trans isomerase activity"/>
    <property type="evidence" value="ECO:0007669"/>
    <property type="project" value="UniProtKB-KW"/>
</dbReference>
<dbReference type="InterPro" id="IPR050245">
    <property type="entry name" value="PrsA_foldase"/>
</dbReference>
<dbReference type="PANTHER" id="PTHR47245:SF2">
    <property type="entry name" value="PEPTIDYL-PROLYL CIS-TRANS ISOMERASE HP_0175-RELATED"/>
    <property type="match status" value="1"/>
</dbReference>
<evidence type="ECO:0000259" key="3">
    <source>
        <dbReference type="PROSITE" id="PS50198"/>
    </source>
</evidence>
<dbReference type="InterPro" id="IPR046357">
    <property type="entry name" value="PPIase_dom_sf"/>
</dbReference>
<keyword evidence="1" id="KW-0413">Isomerase</keyword>
<name>A0A5K7SD83_9BACT</name>
<organism evidence="4 5">
    <name type="scientific">Aquipluma nitroreducens</name>
    <dbReference type="NCBI Taxonomy" id="2010828"/>
    <lineage>
        <taxon>Bacteria</taxon>
        <taxon>Pseudomonadati</taxon>
        <taxon>Bacteroidota</taxon>
        <taxon>Bacteroidia</taxon>
        <taxon>Marinilabiliales</taxon>
        <taxon>Prolixibacteraceae</taxon>
        <taxon>Aquipluma</taxon>
    </lineage>
</organism>
<evidence type="ECO:0000313" key="4">
    <source>
        <dbReference type="EMBL" id="BBE19543.1"/>
    </source>
</evidence>
<dbReference type="SUPFAM" id="SSF54534">
    <property type="entry name" value="FKBP-like"/>
    <property type="match status" value="2"/>
</dbReference>
<feature type="domain" description="PpiC" evidence="3">
    <location>
        <begin position="257"/>
        <end position="360"/>
    </location>
</feature>
<keyword evidence="1" id="KW-0697">Rotamase</keyword>
<dbReference type="Pfam" id="PF00639">
    <property type="entry name" value="Rotamase"/>
    <property type="match status" value="1"/>
</dbReference>
<dbReference type="PANTHER" id="PTHR47245">
    <property type="entry name" value="PEPTIDYLPROLYL ISOMERASE"/>
    <property type="match status" value="1"/>
</dbReference>
<feature type="compositionally biased region" description="Polar residues" evidence="2">
    <location>
        <begin position="13"/>
        <end position="22"/>
    </location>
</feature>
<evidence type="ECO:0000256" key="2">
    <source>
        <dbReference type="SAM" id="MobiDB-lite"/>
    </source>
</evidence>
<dbReference type="AlphaFoldDB" id="A0A5K7SD83"/>
<dbReference type="Pfam" id="PF13616">
    <property type="entry name" value="Rotamase_3"/>
    <property type="match status" value="1"/>
</dbReference>
<dbReference type="Gene3D" id="3.10.50.40">
    <property type="match status" value="2"/>
</dbReference>
<feature type="domain" description="PpiC" evidence="3">
    <location>
        <begin position="150"/>
        <end position="252"/>
    </location>
</feature>
<evidence type="ECO:0000313" key="5">
    <source>
        <dbReference type="Proteomes" id="UP001193389"/>
    </source>
</evidence>
<feature type="region of interest" description="Disordered" evidence="2">
    <location>
        <begin position="1"/>
        <end position="25"/>
    </location>
</feature>
<evidence type="ECO:0000256" key="1">
    <source>
        <dbReference type="PROSITE-ProRule" id="PRU00278"/>
    </source>
</evidence>
<dbReference type="EMBL" id="AP018694">
    <property type="protein sequence ID" value="BBE19543.1"/>
    <property type="molecule type" value="Genomic_DNA"/>
</dbReference>
<dbReference type="InterPro" id="IPR000297">
    <property type="entry name" value="PPIase_PpiC"/>
</dbReference>
<dbReference type="KEGG" id="anf:AQPE_3728"/>
<gene>
    <name evidence="4" type="ORF">AQPE_3728</name>
</gene>
<reference evidence="4" key="1">
    <citation type="journal article" date="2020" name="Int. J. Syst. Evol. Microbiol.">
        <title>Aquipluma nitroreducens gen. nov. sp. nov., a novel facultatively anaerobic bacterium isolated from a freshwater lake.</title>
        <authorList>
            <person name="Watanabe M."/>
            <person name="Kojima H."/>
            <person name="Fukui M."/>
        </authorList>
    </citation>
    <scope>NUCLEOTIDE SEQUENCE</scope>
    <source>
        <strain evidence="4">MeG22</strain>
    </source>
</reference>
<protein>
    <submittedName>
        <fullName evidence="4">Survival protein SurA</fullName>
    </submittedName>
</protein>
<dbReference type="PROSITE" id="PS50198">
    <property type="entry name" value="PPIC_PPIASE_2"/>
    <property type="match status" value="2"/>
</dbReference>
<accession>A0A5K7SD83</accession>
<keyword evidence="5" id="KW-1185">Reference proteome</keyword>
<sequence>MFRKSEVRRPEPGTQSTKTKLQPATHRSAARGLIVGAFLVLFSLNLSAQKKSETVVTIGTEKVSKEEFEANYRKNNANILDKKELKSPEEYLDLYIKFKLKILEAEKLGYDTVRSYRDELGGYRKDLAKPYLTDVSFNEEMVKTAYYRTQYERKASHLLILVTPEASPADTLAAWNKINNLRQQIIAGADFNEMAAKYSEDPSAVQNKGLLGYFTAFQMVFPFEDMTYRTPVGQVSEIVRTRFGYHLIKVHDERLAAGEIKVAHIMKMFPKQASEETIANLKLKADSIWQKATSGADFAGLAKQYSDDKQTATEGGVMNWFTPNNMVPQFAEAAFALKNDGDISPVIRTPYGWHIIKRLERKTTQPIEKLRHDLEAKIKQNPAISKHSDEAFDRKLRAEYQLKIDEPTFTKLIGSLSDTAIWKNIISDKKLQEKLLVTFADQKLSVAAFTDFLQKQKFTPRSNQAEAQLKEMLNKYINQELLAYENSQLEKKHPDFARLYQEYHDGILLFNISKDKIWDVATTDTVRLQNYFDQTTKKYYWGDRFKGWIIKANNGDTRANVESMLNESRATQKNELTDLFNTKTENNIQITDVACEKGENPIVDYFIWGGAKPSGFDETTTFVHGKIVKNEMKQLKDAWGLYSSDFQEQIEKEWVDSLLKKYPVSINQKVLKKIQAIE</sequence>
<proteinExistence type="predicted"/>